<feature type="domain" description="Phospholipase/carboxylesterase/thioesterase" evidence="2">
    <location>
        <begin position="29"/>
        <end position="216"/>
    </location>
</feature>
<dbReference type="SUPFAM" id="SSF53474">
    <property type="entry name" value="alpha/beta-Hydrolases"/>
    <property type="match status" value="1"/>
</dbReference>
<dbReference type="PANTHER" id="PTHR43037:SF1">
    <property type="entry name" value="BLL1128 PROTEIN"/>
    <property type="match status" value="1"/>
</dbReference>
<reference evidence="3" key="1">
    <citation type="submission" date="2024-07" db="EMBL/GenBank/DDBJ databases">
        <title>Complete genome sequence of Verrucomicrobiaceae bacterium NT6N.</title>
        <authorList>
            <person name="Huang C."/>
            <person name="Takami H."/>
            <person name="Hamasaki K."/>
        </authorList>
    </citation>
    <scope>NUCLEOTIDE SEQUENCE</scope>
    <source>
        <strain evidence="3">NT6N</strain>
    </source>
</reference>
<protein>
    <recommendedName>
        <fullName evidence="2">Phospholipase/carboxylesterase/thioesterase domain-containing protein</fullName>
    </recommendedName>
</protein>
<dbReference type="AlphaFoldDB" id="A0AAT9FP85"/>
<dbReference type="Pfam" id="PF02230">
    <property type="entry name" value="Abhydrolase_2"/>
    <property type="match status" value="1"/>
</dbReference>
<dbReference type="GO" id="GO:0016787">
    <property type="term" value="F:hydrolase activity"/>
    <property type="evidence" value="ECO:0007669"/>
    <property type="project" value="InterPro"/>
</dbReference>
<dbReference type="InterPro" id="IPR029058">
    <property type="entry name" value="AB_hydrolase_fold"/>
</dbReference>
<dbReference type="InterPro" id="IPR050955">
    <property type="entry name" value="Plant_Biomass_Hydrol_Est"/>
</dbReference>
<dbReference type="PANTHER" id="PTHR43037">
    <property type="entry name" value="UNNAMED PRODUCT-RELATED"/>
    <property type="match status" value="1"/>
</dbReference>
<sequence>MGEMEKATLEKDGNSLPYQWTRTGDGDSPSLVLFLHGAGERGNNNRSQVRHGVPDLLKWLKQKKEDCVVVAPQCPTEKWWSHSDGDFRNSAVLTMRKNPSPPMEMVFTVLDQLVKKHGVDPSRIYITGLSMGGYGSFDAVARRPDFFAAAIPICGGGDSKTAEKMKDVPMWIFHGDADNVVPVGMSQAMVKALKKAGATPKYTEYPGVGHNSWSQTYRNPEVWAWMFSQKKK</sequence>
<proteinExistence type="predicted"/>
<dbReference type="KEGG" id="osu:NT6N_27930"/>
<dbReference type="InterPro" id="IPR003140">
    <property type="entry name" value="PLipase/COase/thioEstase"/>
</dbReference>
<dbReference type="Gene3D" id="3.40.50.1820">
    <property type="entry name" value="alpha/beta hydrolase"/>
    <property type="match status" value="1"/>
</dbReference>
<evidence type="ECO:0000256" key="1">
    <source>
        <dbReference type="ARBA" id="ARBA00022729"/>
    </source>
</evidence>
<accession>A0AAT9FP85</accession>
<keyword evidence="1" id="KW-0732">Signal</keyword>
<evidence type="ECO:0000259" key="2">
    <source>
        <dbReference type="Pfam" id="PF02230"/>
    </source>
</evidence>
<gene>
    <name evidence="3" type="ORF">NT6N_27930</name>
</gene>
<organism evidence="3">
    <name type="scientific">Oceaniferula spumae</name>
    <dbReference type="NCBI Taxonomy" id="2979115"/>
    <lineage>
        <taxon>Bacteria</taxon>
        <taxon>Pseudomonadati</taxon>
        <taxon>Verrucomicrobiota</taxon>
        <taxon>Verrucomicrobiia</taxon>
        <taxon>Verrucomicrobiales</taxon>
        <taxon>Verrucomicrobiaceae</taxon>
        <taxon>Oceaniferula</taxon>
    </lineage>
</organism>
<name>A0AAT9FP85_9BACT</name>
<dbReference type="EMBL" id="AP026866">
    <property type="protein sequence ID" value="BDS07753.1"/>
    <property type="molecule type" value="Genomic_DNA"/>
</dbReference>
<evidence type="ECO:0000313" key="3">
    <source>
        <dbReference type="EMBL" id="BDS07753.1"/>
    </source>
</evidence>